<organism evidence="2 3">
    <name type="scientific">Rattus norvegicus</name>
    <name type="common">Rat</name>
    <dbReference type="NCBI Taxonomy" id="10116"/>
    <lineage>
        <taxon>Eukaryota</taxon>
        <taxon>Metazoa</taxon>
        <taxon>Chordata</taxon>
        <taxon>Craniata</taxon>
        <taxon>Vertebrata</taxon>
        <taxon>Euteleostomi</taxon>
        <taxon>Mammalia</taxon>
        <taxon>Eutheria</taxon>
        <taxon>Euarchontoglires</taxon>
        <taxon>Glires</taxon>
        <taxon>Rodentia</taxon>
        <taxon>Myomorpha</taxon>
        <taxon>Muroidea</taxon>
        <taxon>Muridae</taxon>
        <taxon>Murinae</taxon>
        <taxon>Rattus</taxon>
    </lineage>
</organism>
<feature type="non-terminal residue" evidence="2">
    <location>
        <position position="41"/>
    </location>
</feature>
<reference evidence="2 3" key="1">
    <citation type="submission" date="2005-07" db="EMBL/GenBank/DDBJ databases">
        <authorList>
            <person name="Mural R.J."/>
            <person name="Li P.W."/>
            <person name="Adams M.D."/>
            <person name="Amanatides P.G."/>
            <person name="Baden-Tillson H."/>
            <person name="Barnstead M."/>
            <person name="Chin S.H."/>
            <person name="Dew I."/>
            <person name="Evans C.A."/>
            <person name="Ferriera S."/>
            <person name="Flanigan M."/>
            <person name="Fosler C."/>
            <person name="Glodek A."/>
            <person name="Gu Z."/>
            <person name="Holt R.A."/>
            <person name="Jennings D."/>
            <person name="Kraft C.L."/>
            <person name="Lu F."/>
            <person name="Nguyen T."/>
            <person name="Nusskern D.R."/>
            <person name="Pfannkoch C.M."/>
            <person name="Sitter C."/>
            <person name="Sutton G.G."/>
            <person name="Venter J.C."/>
            <person name="Wang Z."/>
            <person name="Woodage T."/>
            <person name="Zheng X.H."/>
            <person name="Zhong F."/>
        </authorList>
    </citation>
    <scope>NUCLEOTIDE SEQUENCE [LARGE SCALE GENOMIC DNA]</scope>
    <source>
        <strain>BN</strain>
        <strain evidence="3">Sprague-Dawley</strain>
    </source>
</reference>
<feature type="region of interest" description="Disordered" evidence="1">
    <location>
        <begin position="1"/>
        <end position="23"/>
    </location>
</feature>
<dbReference type="EMBL" id="CH474049">
    <property type="protein sequence ID" value="EDM14267.1"/>
    <property type="molecule type" value="Genomic_DNA"/>
</dbReference>
<proteinExistence type="predicted"/>
<gene>
    <name evidence="2" type="ORF">rCG_23444</name>
</gene>
<evidence type="ECO:0000313" key="2">
    <source>
        <dbReference type="EMBL" id="EDM14267.1"/>
    </source>
</evidence>
<dbReference type="AlphaFoldDB" id="A6KH38"/>
<evidence type="ECO:0000256" key="1">
    <source>
        <dbReference type="SAM" id="MobiDB-lite"/>
    </source>
</evidence>
<name>A6KH38_RAT</name>
<protein>
    <submittedName>
        <fullName evidence="2">RCG23444</fullName>
    </submittedName>
</protein>
<evidence type="ECO:0000313" key="3">
    <source>
        <dbReference type="Proteomes" id="UP000234681"/>
    </source>
</evidence>
<sequence length="41" mass="4547">VPESASAKPFRAASRSQEVSCHSSRITEEGARFQKIKQGWV</sequence>
<feature type="compositionally biased region" description="Polar residues" evidence="1">
    <location>
        <begin position="14"/>
        <end position="23"/>
    </location>
</feature>
<dbReference type="Proteomes" id="UP000234681">
    <property type="component" value="Chromosome 15"/>
</dbReference>
<accession>A6KH38</accession>
<feature type="non-terminal residue" evidence="2">
    <location>
        <position position="1"/>
    </location>
</feature>